<dbReference type="InterPro" id="IPR008920">
    <property type="entry name" value="TF_FadR/GntR_C"/>
</dbReference>
<evidence type="ECO:0000313" key="5">
    <source>
        <dbReference type="EMBL" id="MEN2987605.1"/>
    </source>
</evidence>
<protein>
    <submittedName>
        <fullName evidence="5">GntR family transcriptional regulator</fullName>
    </submittedName>
</protein>
<dbReference type="InterPro" id="IPR036390">
    <property type="entry name" value="WH_DNA-bd_sf"/>
</dbReference>
<dbReference type="InterPro" id="IPR011711">
    <property type="entry name" value="GntR_C"/>
</dbReference>
<dbReference type="RefSeq" id="WP_345932351.1">
    <property type="nucleotide sequence ID" value="NZ_JBBKTV010000003.1"/>
</dbReference>
<dbReference type="PANTHER" id="PTHR43537:SF45">
    <property type="entry name" value="GNTR FAMILY REGULATORY PROTEIN"/>
    <property type="match status" value="1"/>
</dbReference>
<evidence type="ECO:0000256" key="2">
    <source>
        <dbReference type="ARBA" id="ARBA00023125"/>
    </source>
</evidence>
<dbReference type="SUPFAM" id="SSF46785">
    <property type="entry name" value="Winged helix' DNA-binding domain"/>
    <property type="match status" value="1"/>
</dbReference>
<comment type="caution">
    <text evidence="5">The sequence shown here is derived from an EMBL/GenBank/DDBJ whole genome shotgun (WGS) entry which is preliminary data.</text>
</comment>
<keyword evidence="2" id="KW-0238">DNA-binding</keyword>
<dbReference type="InterPro" id="IPR036388">
    <property type="entry name" value="WH-like_DNA-bd_sf"/>
</dbReference>
<evidence type="ECO:0000259" key="4">
    <source>
        <dbReference type="PROSITE" id="PS50949"/>
    </source>
</evidence>
<dbReference type="EMBL" id="JBBKTW010000002">
    <property type="protein sequence ID" value="MEN2987605.1"/>
    <property type="molecule type" value="Genomic_DNA"/>
</dbReference>
<name>A0ABU9YG27_9PROT</name>
<dbReference type="SUPFAM" id="SSF48008">
    <property type="entry name" value="GntR ligand-binding domain-like"/>
    <property type="match status" value="1"/>
</dbReference>
<organism evidence="5 6">
    <name type="scientific">Tistrella arctica</name>
    <dbReference type="NCBI Taxonomy" id="3133430"/>
    <lineage>
        <taxon>Bacteria</taxon>
        <taxon>Pseudomonadati</taxon>
        <taxon>Pseudomonadota</taxon>
        <taxon>Alphaproteobacteria</taxon>
        <taxon>Geminicoccales</taxon>
        <taxon>Geminicoccaceae</taxon>
        <taxon>Tistrella</taxon>
    </lineage>
</organism>
<evidence type="ECO:0000256" key="3">
    <source>
        <dbReference type="ARBA" id="ARBA00023163"/>
    </source>
</evidence>
<dbReference type="Gene3D" id="1.20.120.530">
    <property type="entry name" value="GntR ligand-binding domain-like"/>
    <property type="match status" value="1"/>
</dbReference>
<gene>
    <name evidence="5" type="ORF">WG926_04765</name>
</gene>
<proteinExistence type="predicted"/>
<feature type="domain" description="HTH gntR-type" evidence="4">
    <location>
        <begin position="21"/>
        <end position="88"/>
    </location>
</feature>
<accession>A0ABU9YG27</accession>
<dbReference type="PROSITE" id="PS50949">
    <property type="entry name" value="HTH_GNTR"/>
    <property type="match status" value="1"/>
</dbReference>
<evidence type="ECO:0000313" key="6">
    <source>
        <dbReference type="Proteomes" id="UP001413721"/>
    </source>
</evidence>
<dbReference type="CDD" id="cd07377">
    <property type="entry name" value="WHTH_GntR"/>
    <property type="match status" value="1"/>
</dbReference>
<sequence>MDTATPPAGGGGPLLTALDQNDLVNRIAQVLTDAILKGGFKPGARLTEATIARDLGVSRAPVREAARLLENRGLVVAMPRRGFFVRQFDWHDLDQIYDLRMCLERHAGALLVGSLTDEMASKLRAQVAFLHRLAEDGDGERQIEEDLKFHRMICVFAGNRRLLKVFDELTAETRFGIAMIGRLYDDPHQIARTHEPLLDALVARDAGVFAAASDYHIGTARERVVAMFSADGAPRRGDPSSE</sequence>
<keyword evidence="1" id="KW-0805">Transcription regulation</keyword>
<reference evidence="5 6" key="1">
    <citation type="submission" date="2024-03" db="EMBL/GenBank/DDBJ databases">
        <title>High-quality draft genome sequencing of Tistrella sp. BH-R2-4.</title>
        <authorList>
            <person name="Dong C."/>
        </authorList>
    </citation>
    <scope>NUCLEOTIDE SEQUENCE [LARGE SCALE GENOMIC DNA]</scope>
    <source>
        <strain evidence="5 6">BH-R2-4</strain>
    </source>
</reference>
<keyword evidence="3" id="KW-0804">Transcription</keyword>
<dbReference type="SMART" id="SM00345">
    <property type="entry name" value="HTH_GNTR"/>
    <property type="match status" value="1"/>
</dbReference>
<dbReference type="Pfam" id="PF07729">
    <property type="entry name" value="FCD"/>
    <property type="match status" value="1"/>
</dbReference>
<dbReference type="InterPro" id="IPR000524">
    <property type="entry name" value="Tscrpt_reg_HTH_GntR"/>
</dbReference>
<keyword evidence="6" id="KW-1185">Reference proteome</keyword>
<dbReference type="Gene3D" id="1.10.10.10">
    <property type="entry name" value="Winged helix-like DNA-binding domain superfamily/Winged helix DNA-binding domain"/>
    <property type="match status" value="1"/>
</dbReference>
<dbReference type="Pfam" id="PF00392">
    <property type="entry name" value="GntR"/>
    <property type="match status" value="1"/>
</dbReference>
<dbReference type="PANTHER" id="PTHR43537">
    <property type="entry name" value="TRANSCRIPTIONAL REGULATOR, GNTR FAMILY"/>
    <property type="match status" value="1"/>
</dbReference>
<evidence type="ECO:0000256" key="1">
    <source>
        <dbReference type="ARBA" id="ARBA00023015"/>
    </source>
</evidence>
<dbReference type="Proteomes" id="UP001413721">
    <property type="component" value="Unassembled WGS sequence"/>
</dbReference>
<dbReference type="SMART" id="SM00895">
    <property type="entry name" value="FCD"/>
    <property type="match status" value="1"/>
</dbReference>